<dbReference type="Proteomes" id="UP000198406">
    <property type="component" value="Unassembled WGS sequence"/>
</dbReference>
<dbReference type="AlphaFoldDB" id="A0A1Z5K5N3"/>
<protein>
    <submittedName>
        <fullName evidence="1">Uncharacterized protein</fullName>
    </submittedName>
</protein>
<evidence type="ECO:0000313" key="2">
    <source>
        <dbReference type="Proteomes" id="UP000198406"/>
    </source>
</evidence>
<name>A0A1Z5K5N3_FISSO</name>
<keyword evidence="2" id="KW-1185">Reference proteome</keyword>
<reference evidence="1 2" key="1">
    <citation type="journal article" date="2015" name="Plant Cell">
        <title>Oil accumulation by the oleaginous diatom Fistulifera solaris as revealed by the genome and transcriptome.</title>
        <authorList>
            <person name="Tanaka T."/>
            <person name="Maeda Y."/>
            <person name="Veluchamy A."/>
            <person name="Tanaka M."/>
            <person name="Abida H."/>
            <person name="Marechal E."/>
            <person name="Bowler C."/>
            <person name="Muto M."/>
            <person name="Sunaga Y."/>
            <person name="Tanaka M."/>
            <person name="Yoshino T."/>
            <person name="Taniguchi T."/>
            <person name="Fukuda Y."/>
            <person name="Nemoto M."/>
            <person name="Matsumoto M."/>
            <person name="Wong P.S."/>
            <person name="Aburatani S."/>
            <person name="Fujibuchi W."/>
        </authorList>
    </citation>
    <scope>NUCLEOTIDE SEQUENCE [LARGE SCALE GENOMIC DNA]</scope>
    <source>
        <strain evidence="1 2">JPCC DA0580</strain>
    </source>
</reference>
<sequence>MDQLQLEYVQTNERSSSFTRAFENDTLQAAQDDTVMVSLLRRTDSEDPIVSLTPPPLYKLTKRGGSIDTTPGSDQVDNFRPRHFLSERGAFTPLIHEGVSSPTTPIEHASDSLSHQQTRISSIFHSRRVSVLEDDDDDDDDFDDNYVDLEHDGDMSIAIPADIETETSHAEVSISSNFCGVTSAEAHNLTECCGSFRDKLMCLFEASTTSKVNIHKTQAKVSDVKHSEKIEEALARETASVTEDDFSWNQDSFRDSKQNEFNQRVQSNGNPDGWPMHVAIKDTEDSTVASTMSAESSGTAVSKSPRRLRLARLHRQRMQQHQHRVENLHQVSIF</sequence>
<dbReference type="InParanoid" id="A0A1Z5K5N3"/>
<comment type="caution">
    <text evidence="1">The sequence shown here is derived from an EMBL/GenBank/DDBJ whole genome shotgun (WGS) entry which is preliminary data.</text>
</comment>
<evidence type="ECO:0000313" key="1">
    <source>
        <dbReference type="EMBL" id="GAX21547.1"/>
    </source>
</evidence>
<gene>
    <name evidence="1" type="ORF">FisN_6Hh438</name>
</gene>
<accession>A0A1Z5K5N3</accession>
<proteinExistence type="predicted"/>
<dbReference type="EMBL" id="BDSP01000169">
    <property type="protein sequence ID" value="GAX21547.1"/>
    <property type="molecule type" value="Genomic_DNA"/>
</dbReference>
<organism evidence="1 2">
    <name type="scientific">Fistulifera solaris</name>
    <name type="common">Oleaginous diatom</name>
    <dbReference type="NCBI Taxonomy" id="1519565"/>
    <lineage>
        <taxon>Eukaryota</taxon>
        <taxon>Sar</taxon>
        <taxon>Stramenopiles</taxon>
        <taxon>Ochrophyta</taxon>
        <taxon>Bacillariophyta</taxon>
        <taxon>Bacillariophyceae</taxon>
        <taxon>Bacillariophycidae</taxon>
        <taxon>Naviculales</taxon>
        <taxon>Naviculaceae</taxon>
        <taxon>Fistulifera</taxon>
    </lineage>
</organism>